<sequence length="192" mass="22271">MIAVIDTSSLLSLVRYYLPFDKKGVLFEVIKKKFETGEIILLDAVYEECKYVGQKAILKKLDFLENKNFLKENKIIVKTEDLIPLAPAKFLNQLKNQFVANTFQFCKLTEAEFEVKKKEFMESADAKLVMYGQRLIKENPEKEIYLVTEETSSANDMKLFKKIPAICEHLRISTITLPQLLEKYPEVDLGFE</sequence>
<evidence type="ECO:0000313" key="1">
    <source>
        <dbReference type="EMBL" id="MBN7813019.1"/>
    </source>
</evidence>
<reference evidence="1 2" key="1">
    <citation type="submission" date="2021-03" db="EMBL/GenBank/DDBJ databases">
        <title>novel species isolated from a fishpond in China.</title>
        <authorList>
            <person name="Lu H."/>
            <person name="Cai Z."/>
        </authorList>
    </citation>
    <scope>NUCLEOTIDE SEQUENCE [LARGE SCALE GENOMIC DNA]</scope>
    <source>
        <strain evidence="1 2">H41</strain>
    </source>
</reference>
<dbReference type="Proteomes" id="UP000664317">
    <property type="component" value="Unassembled WGS sequence"/>
</dbReference>
<dbReference type="RefSeq" id="WP_206579789.1">
    <property type="nucleotide sequence ID" value="NZ_JAFKCT010000009.1"/>
</dbReference>
<proteinExistence type="predicted"/>
<comment type="caution">
    <text evidence="1">The sequence shown here is derived from an EMBL/GenBank/DDBJ whole genome shotgun (WGS) entry which is preliminary data.</text>
</comment>
<dbReference type="InterPro" id="IPR016541">
    <property type="entry name" value="UCP008505"/>
</dbReference>
<evidence type="ECO:0000313" key="2">
    <source>
        <dbReference type="Proteomes" id="UP000664317"/>
    </source>
</evidence>
<gene>
    <name evidence="1" type="ORF">J0A68_18830</name>
</gene>
<protein>
    <submittedName>
        <fullName evidence="1">DUF4411 family protein</fullName>
    </submittedName>
</protein>
<organism evidence="1 2">
    <name type="scientific">Algoriphagus oliviformis</name>
    <dbReference type="NCBI Taxonomy" id="2811231"/>
    <lineage>
        <taxon>Bacteria</taxon>
        <taxon>Pseudomonadati</taxon>
        <taxon>Bacteroidota</taxon>
        <taxon>Cytophagia</taxon>
        <taxon>Cytophagales</taxon>
        <taxon>Cyclobacteriaceae</taxon>
        <taxon>Algoriphagus</taxon>
    </lineage>
</organism>
<keyword evidence="2" id="KW-1185">Reference proteome</keyword>
<dbReference type="Pfam" id="PF14367">
    <property type="entry name" value="DUF4411"/>
    <property type="match status" value="1"/>
</dbReference>
<accession>A0ABS3C7C2</accession>
<name>A0ABS3C7C2_9BACT</name>
<dbReference type="EMBL" id="JAFKCT010000009">
    <property type="protein sequence ID" value="MBN7813019.1"/>
    <property type="molecule type" value="Genomic_DNA"/>
</dbReference>